<evidence type="ECO:0000313" key="2">
    <source>
        <dbReference type="EMBL" id="EEY19581.1"/>
    </source>
</evidence>
<dbReference type="eggNOG" id="KOG0988">
    <property type="taxonomic scope" value="Eukaryota"/>
</dbReference>
<protein>
    <submittedName>
        <fullName evidence="2">Predicted protein</fullName>
    </submittedName>
</protein>
<dbReference type="OrthoDB" id="6513042at2759"/>
<dbReference type="AlphaFoldDB" id="C9SLL3"/>
<dbReference type="Proteomes" id="UP000008698">
    <property type="component" value="Unassembled WGS sequence"/>
</dbReference>
<sequence>MEKKLLEHVPEDAVHNAMCEYSHSHLRMLTEIEVFCVFIFSKTGSQTRQQADNSKKLKETFVRMSKTLVANTRQRTRETEKETQYMPPRSAPTSGVDDPLERAPAPNLRALEFSWACLQVGLQDNEYDNRAIMQSFRIIEASCFLKEVTEFVNHLVNGKVASTASASGTVLRVRKEYIGPVVLKLEPHIKGLPSTRILPARRDPEREHGGRGMCCLFAGACKKVYCAPRHNVWAAKYLVQTRARKGDLQRVGSHLPVAKLYRCDTCSSRRRGCSSGFLDAGVLRASMPIGGELPKDVNEPDALEGAATMACMPSIRTGKPTSLDVFARPREVGPLTPDKDTLSMPKLLGPSRIMIPRPLPCHVAPPVTGRHQ</sequence>
<dbReference type="GeneID" id="9531568"/>
<organism evidence="3">
    <name type="scientific">Verticillium alfalfae (strain VaMs.102 / ATCC MYA-4576 / FGSC 10136)</name>
    <name type="common">Verticillium wilt of alfalfa</name>
    <name type="synonym">Verticillium albo-atrum</name>
    <dbReference type="NCBI Taxonomy" id="526221"/>
    <lineage>
        <taxon>Eukaryota</taxon>
        <taxon>Fungi</taxon>
        <taxon>Dikarya</taxon>
        <taxon>Ascomycota</taxon>
        <taxon>Pezizomycotina</taxon>
        <taxon>Sordariomycetes</taxon>
        <taxon>Hypocreomycetidae</taxon>
        <taxon>Glomerellales</taxon>
        <taxon>Plectosphaerellaceae</taxon>
        <taxon>Verticillium</taxon>
    </lineage>
</organism>
<keyword evidence="3" id="KW-1185">Reference proteome</keyword>
<proteinExistence type="predicted"/>
<accession>C9SLL3</accession>
<evidence type="ECO:0000256" key="1">
    <source>
        <dbReference type="SAM" id="MobiDB-lite"/>
    </source>
</evidence>
<reference evidence="3" key="1">
    <citation type="journal article" date="2011" name="PLoS Pathog.">
        <title>Comparative genomics yields insights into niche adaptation of plant vascular wilt pathogens.</title>
        <authorList>
            <person name="Klosterman S.J."/>
            <person name="Subbarao K.V."/>
            <person name="Kang S."/>
            <person name="Veronese P."/>
            <person name="Gold S.E."/>
            <person name="Thomma B.P.H.J."/>
            <person name="Chen Z."/>
            <person name="Henrissat B."/>
            <person name="Lee Y.-H."/>
            <person name="Park J."/>
            <person name="Garcia-Pedrajas M.D."/>
            <person name="Barbara D.J."/>
            <person name="Anchieta A."/>
            <person name="de Jonge R."/>
            <person name="Santhanam P."/>
            <person name="Maruthachalam K."/>
            <person name="Atallah Z."/>
            <person name="Amyotte S.G."/>
            <person name="Paz Z."/>
            <person name="Inderbitzin P."/>
            <person name="Hayes R.J."/>
            <person name="Heiman D.I."/>
            <person name="Young S."/>
            <person name="Zeng Q."/>
            <person name="Engels R."/>
            <person name="Galagan J."/>
            <person name="Cuomo C.A."/>
            <person name="Dobinson K.F."/>
            <person name="Ma L.-J."/>
        </authorList>
    </citation>
    <scope>NUCLEOTIDE SEQUENCE [LARGE SCALE GENOMIC DNA]</scope>
    <source>
        <strain evidence="3">VaMs.102 / ATCC MYA-4576 / FGSC 10136</strain>
    </source>
</reference>
<evidence type="ECO:0000313" key="3">
    <source>
        <dbReference type="Proteomes" id="UP000008698"/>
    </source>
</evidence>
<dbReference type="KEGG" id="val:VDBG_05690"/>
<dbReference type="HOGENOM" id="CLU_744332_0_0_1"/>
<name>C9SLL3_VERA1</name>
<dbReference type="EMBL" id="DS985219">
    <property type="protein sequence ID" value="EEY19581.1"/>
    <property type="molecule type" value="Genomic_DNA"/>
</dbReference>
<gene>
    <name evidence="2" type="ORF">VDBG_05690</name>
</gene>
<dbReference type="RefSeq" id="XP_003004577.1">
    <property type="nucleotide sequence ID" value="XM_003004531.1"/>
</dbReference>
<feature type="region of interest" description="Disordered" evidence="1">
    <location>
        <begin position="72"/>
        <end position="99"/>
    </location>
</feature>